<protein>
    <submittedName>
        <fullName evidence="1">Uncharacterized protein</fullName>
    </submittedName>
</protein>
<dbReference type="AlphaFoldDB" id="A0A517LQ38"/>
<dbReference type="EMBL" id="CP042202">
    <property type="protein sequence ID" value="QDS77765.1"/>
    <property type="molecule type" value="Genomic_DNA"/>
</dbReference>
<reference evidence="1 2" key="1">
    <citation type="submission" date="2019-07" db="EMBL/GenBank/DDBJ databases">
        <title>Finished genome of Venturia effusa.</title>
        <authorList>
            <person name="Young C.A."/>
            <person name="Cox M.P."/>
            <person name="Ganley A.R.D."/>
            <person name="David W.J."/>
        </authorList>
    </citation>
    <scope>NUCLEOTIDE SEQUENCE [LARGE SCALE GENOMIC DNA]</scope>
    <source>
        <strain evidence="2">albino</strain>
    </source>
</reference>
<dbReference type="Proteomes" id="UP000316270">
    <property type="component" value="Chromosome 18"/>
</dbReference>
<organism evidence="1 2">
    <name type="scientific">Venturia effusa</name>
    <dbReference type="NCBI Taxonomy" id="50376"/>
    <lineage>
        <taxon>Eukaryota</taxon>
        <taxon>Fungi</taxon>
        <taxon>Dikarya</taxon>
        <taxon>Ascomycota</taxon>
        <taxon>Pezizomycotina</taxon>
        <taxon>Dothideomycetes</taxon>
        <taxon>Pleosporomycetidae</taxon>
        <taxon>Venturiales</taxon>
        <taxon>Venturiaceae</taxon>
        <taxon>Venturia</taxon>
    </lineage>
</organism>
<evidence type="ECO:0000313" key="2">
    <source>
        <dbReference type="Proteomes" id="UP000316270"/>
    </source>
</evidence>
<gene>
    <name evidence="1" type="ORF">FKW77_005081</name>
</gene>
<sequence>MADAKKPTSFITLPRELRQKILAETFNANDKISETLSPAGLIDLAHIPVFKNFCLFETAMAKQATSFLSLPRELRQKIIFNTFDYDAERPGMVRITFMDNVMIIMGYEKKIGNGLGRGPYVTNVLPFHVKAVDAWSATLKQVHAEMGEDVDYVFKNSEWLKLVRSALGWSMKSELTDQLGFLILEPEDTEVAMGLENQLE</sequence>
<keyword evidence="2" id="KW-1185">Reference proteome</keyword>
<name>A0A517LQ38_9PEZI</name>
<proteinExistence type="predicted"/>
<dbReference type="OrthoDB" id="10543765at2759"/>
<evidence type="ECO:0000313" key="1">
    <source>
        <dbReference type="EMBL" id="QDS77765.1"/>
    </source>
</evidence>
<accession>A0A517LQ38</accession>